<gene>
    <name evidence="2" type="ORF">LCGC14_1120360</name>
</gene>
<dbReference type="AlphaFoldDB" id="A0A0F9PMA4"/>
<feature type="transmembrane region" description="Helical" evidence="1">
    <location>
        <begin position="161"/>
        <end position="188"/>
    </location>
</feature>
<feature type="transmembrane region" description="Helical" evidence="1">
    <location>
        <begin position="20"/>
        <end position="40"/>
    </location>
</feature>
<feature type="transmembrane region" description="Helical" evidence="1">
    <location>
        <begin position="61"/>
        <end position="86"/>
    </location>
</feature>
<keyword evidence="1" id="KW-1133">Transmembrane helix</keyword>
<name>A0A0F9PMA4_9ZZZZ</name>
<organism evidence="2">
    <name type="scientific">marine sediment metagenome</name>
    <dbReference type="NCBI Taxonomy" id="412755"/>
    <lineage>
        <taxon>unclassified sequences</taxon>
        <taxon>metagenomes</taxon>
        <taxon>ecological metagenomes</taxon>
    </lineage>
</organism>
<comment type="caution">
    <text evidence="2">The sequence shown here is derived from an EMBL/GenBank/DDBJ whole genome shotgun (WGS) entry which is preliminary data.</text>
</comment>
<evidence type="ECO:0008006" key="3">
    <source>
        <dbReference type="Google" id="ProtNLM"/>
    </source>
</evidence>
<reference evidence="2" key="1">
    <citation type="journal article" date="2015" name="Nature">
        <title>Complex archaea that bridge the gap between prokaryotes and eukaryotes.</title>
        <authorList>
            <person name="Spang A."/>
            <person name="Saw J.H."/>
            <person name="Jorgensen S.L."/>
            <person name="Zaremba-Niedzwiedzka K."/>
            <person name="Martijn J."/>
            <person name="Lind A.E."/>
            <person name="van Eijk R."/>
            <person name="Schleper C."/>
            <person name="Guy L."/>
            <person name="Ettema T.J."/>
        </authorList>
    </citation>
    <scope>NUCLEOTIDE SEQUENCE</scope>
</reference>
<evidence type="ECO:0000256" key="1">
    <source>
        <dbReference type="SAM" id="Phobius"/>
    </source>
</evidence>
<accession>A0A0F9PMA4</accession>
<keyword evidence="1" id="KW-0812">Transmembrane</keyword>
<evidence type="ECO:0000313" key="2">
    <source>
        <dbReference type="EMBL" id="KKN02176.1"/>
    </source>
</evidence>
<protein>
    <recommendedName>
        <fullName evidence="3">ECF transporter S component</fullName>
    </recommendedName>
</protein>
<dbReference type="Gene3D" id="1.10.1760.20">
    <property type="match status" value="1"/>
</dbReference>
<proteinExistence type="predicted"/>
<sequence>MSEIKLGEVESVRSKRSKLVIQISGGAIFAAISIAISPIVSIIPRLPGWGFAFFDPTSLPWIFSFLIFGPIAGILSTSIGSLGLVLWDPTGIGPLFKFLATIPLIIIPTIFLKLYKQGNGKRTSNKLMNPLNYAIFGIIALIVRILLMLIINGAIYGFSVYVITFVLLINSIQTAFDLIIPYIVVFGLRYDERFQYW</sequence>
<dbReference type="EMBL" id="LAZR01005176">
    <property type="protein sequence ID" value="KKN02176.1"/>
    <property type="molecule type" value="Genomic_DNA"/>
</dbReference>
<feature type="transmembrane region" description="Helical" evidence="1">
    <location>
        <begin position="133"/>
        <end position="155"/>
    </location>
</feature>
<keyword evidence="1" id="KW-0472">Membrane</keyword>
<feature type="transmembrane region" description="Helical" evidence="1">
    <location>
        <begin position="92"/>
        <end position="112"/>
    </location>
</feature>